<keyword evidence="1" id="KW-0472">Membrane</keyword>
<dbReference type="OrthoDB" id="5296287at2759"/>
<dbReference type="AlphaFoldDB" id="A0A8E2JTC1"/>
<reference evidence="2 3" key="1">
    <citation type="journal article" date="2016" name="Nat. Commun.">
        <title>Ectomycorrhizal ecology is imprinted in the genome of the dominant symbiotic fungus Cenococcum geophilum.</title>
        <authorList>
            <consortium name="DOE Joint Genome Institute"/>
            <person name="Peter M."/>
            <person name="Kohler A."/>
            <person name="Ohm R.A."/>
            <person name="Kuo A."/>
            <person name="Krutzmann J."/>
            <person name="Morin E."/>
            <person name="Arend M."/>
            <person name="Barry K.W."/>
            <person name="Binder M."/>
            <person name="Choi C."/>
            <person name="Clum A."/>
            <person name="Copeland A."/>
            <person name="Grisel N."/>
            <person name="Haridas S."/>
            <person name="Kipfer T."/>
            <person name="LaButti K."/>
            <person name="Lindquist E."/>
            <person name="Lipzen A."/>
            <person name="Maire R."/>
            <person name="Meier B."/>
            <person name="Mihaltcheva S."/>
            <person name="Molinier V."/>
            <person name="Murat C."/>
            <person name="Poggeler S."/>
            <person name="Quandt C.A."/>
            <person name="Sperisen C."/>
            <person name="Tritt A."/>
            <person name="Tisserant E."/>
            <person name="Crous P.W."/>
            <person name="Henrissat B."/>
            <person name="Nehls U."/>
            <person name="Egli S."/>
            <person name="Spatafora J.W."/>
            <person name="Grigoriev I.V."/>
            <person name="Martin F.M."/>
        </authorList>
    </citation>
    <scope>NUCLEOTIDE SEQUENCE [LARGE SCALE GENOMIC DNA]</scope>
    <source>
        <strain evidence="2 3">CBS 207.34</strain>
    </source>
</reference>
<keyword evidence="1" id="KW-0812">Transmembrane</keyword>
<dbReference type="EMBL" id="KV749592">
    <property type="protein sequence ID" value="OCL08774.1"/>
    <property type="molecule type" value="Genomic_DNA"/>
</dbReference>
<evidence type="ECO:0000256" key="1">
    <source>
        <dbReference type="SAM" id="Phobius"/>
    </source>
</evidence>
<keyword evidence="3" id="KW-1185">Reference proteome</keyword>
<organism evidence="2 3">
    <name type="scientific">Glonium stellatum</name>
    <dbReference type="NCBI Taxonomy" id="574774"/>
    <lineage>
        <taxon>Eukaryota</taxon>
        <taxon>Fungi</taxon>
        <taxon>Dikarya</taxon>
        <taxon>Ascomycota</taxon>
        <taxon>Pezizomycotina</taxon>
        <taxon>Dothideomycetes</taxon>
        <taxon>Pleosporomycetidae</taxon>
        <taxon>Gloniales</taxon>
        <taxon>Gloniaceae</taxon>
        <taxon>Glonium</taxon>
    </lineage>
</organism>
<feature type="transmembrane region" description="Helical" evidence="1">
    <location>
        <begin position="12"/>
        <end position="31"/>
    </location>
</feature>
<accession>A0A8E2JTC1</accession>
<evidence type="ECO:0000313" key="3">
    <source>
        <dbReference type="Proteomes" id="UP000250140"/>
    </source>
</evidence>
<protein>
    <submittedName>
        <fullName evidence="2">Uncharacterized protein</fullName>
    </submittedName>
</protein>
<keyword evidence="1" id="KW-1133">Transmembrane helix</keyword>
<gene>
    <name evidence="2" type="ORF">AOQ84DRAFT_354318</name>
</gene>
<dbReference type="Proteomes" id="UP000250140">
    <property type="component" value="Unassembled WGS sequence"/>
</dbReference>
<evidence type="ECO:0000313" key="2">
    <source>
        <dbReference type="EMBL" id="OCL08774.1"/>
    </source>
</evidence>
<sequence length="56" mass="6218">MYAKLGLGWGNSPLGFLALVMCALPWVFWRFGERVRMGVWRGRVGGCWGDAGGEWG</sequence>
<name>A0A8E2JTC1_9PEZI</name>
<proteinExistence type="predicted"/>